<feature type="signal peptide" evidence="1">
    <location>
        <begin position="1"/>
        <end position="19"/>
    </location>
</feature>
<dbReference type="AlphaFoldDB" id="A0A9I3BDA2"/>
<evidence type="ECO:0000313" key="2">
    <source>
        <dbReference type="EnsemblMetazoa" id="ACON030654-PA"/>
    </source>
</evidence>
<dbReference type="Proteomes" id="UP001105220">
    <property type="component" value="Unplaced"/>
</dbReference>
<accession>A0A9I3BDA2</accession>
<evidence type="ECO:0000256" key="1">
    <source>
        <dbReference type="SAM" id="SignalP"/>
    </source>
</evidence>
<organism evidence="2 3">
    <name type="scientific">Anopheles coluzzii</name>
    <name type="common">African malaria mosquito</name>
    <dbReference type="NCBI Taxonomy" id="1518534"/>
    <lineage>
        <taxon>Eukaryota</taxon>
        <taxon>Metazoa</taxon>
        <taxon>Ecdysozoa</taxon>
        <taxon>Arthropoda</taxon>
        <taxon>Hexapoda</taxon>
        <taxon>Insecta</taxon>
        <taxon>Pterygota</taxon>
        <taxon>Neoptera</taxon>
        <taxon>Endopterygota</taxon>
        <taxon>Diptera</taxon>
        <taxon>Nematocera</taxon>
        <taxon>Culicoidea</taxon>
        <taxon>Culicidae</taxon>
        <taxon>Anophelinae</taxon>
        <taxon>Anopheles</taxon>
    </lineage>
</organism>
<dbReference type="EnsemblMetazoa" id="ACON030654-RA">
    <property type="protein sequence ID" value="ACON030654-PA"/>
    <property type="gene ID" value="ACON030654"/>
</dbReference>
<reference evidence="2" key="1">
    <citation type="submission" date="2023-03" db="UniProtKB">
        <authorList>
            <consortium name="EnsemblMetazoa"/>
        </authorList>
    </citation>
    <scope>IDENTIFICATION</scope>
    <source>
        <strain evidence="2">Ngousso</strain>
    </source>
</reference>
<keyword evidence="1" id="KW-0732">Signal</keyword>
<sequence>MKPAVHCLLVVLVFGVVIGEDQLGAIAHERGNVVRERRSPFLSFPGGGFGVGVRYDDTRYRSIPGFIFQRYEGYYGSRIPDAYVNISD</sequence>
<evidence type="ECO:0000313" key="3">
    <source>
        <dbReference type="Proteomes" id="UP001105220"/>
    </source>
</evidence>
<keyword evidence="3" id="KW-1185">Reference proteome</keyword>
<proteinExistence type="predicted"/>
<name>A0A9I3BDA2_ANOCL</name>
<protein>
    <submittedName>
        <fullName evidence="2">Secreted protein</fullName>
    </submittedName>
</protein>
<feature type="chain" id="PRO_5039904704" evidence="1">
    <location>
        <begin position="20"/>
        <end position="88"/>
    </location>
</feature>